<organism evidence="2 3">
    <name type="scientific">Spodoptera frugiperda</name>
    <name type="common">Fall armyworm</name>
    <dbReference type="NCBI Taxonomy" id="7108"/>
    <lineage>
        <taxon>Eukaryota</taxon>
        <taxon>Metazoa</taxon>
        <taxon>Ecdysozoa</taxon>
        <taxon>Arthropoda</taxon>
        <taxon>Hexapoda</taxon>
        <taxon>Insecta</taxon>
        <taxon>Pterygota</taxon>
        <taxon>Neoptera</taxon>
        <taxon>Endopterygota</taxon>
        <taxon>Lepidoptera</taxon>
        <taxon>Glossata</taxon>
        <taxon>Ditrysia</taxon>
        <taxon>Noctuoidea</taxon>
        <taxon>Noctuidae</taxon>
        <taxon>Amphipyrinae</taxon>
        <taxon>Spodoptera</taxon>
    </lineage>
</organism>
<evidence type="ECO:0000313" key="3">
    <source>
        <dbReference type="RefSeq" id="XP_035446372.2"/>
    </source>
</evidence>
<dbReference type="AlphaFoldDB" id="A0A9R0ENY5"/>
<sequence length="219" mass="24954">MLSKNNYVPNFHINNAAMMRSLVLLYYILIKWALVQGINNTESWLEIFNTTDFKNSTNSTLLRYGHQQIKECKDFEKTYNCIQGCLSRDYQIAKADKDCRCFCLKDATKAKYFDQISVTKRAPTTTIPGKFVSTTTTIKYDDNNYENDDDPEDLVQVVSEKVPQPIENGSISNETTNDGNSTVESTTDGNYIEDTTSDGYYIDESTSDANYNVETTMEE</sequence>
<feature type="compositionally biased region" description="Polar residues" evidence="1">
    <location>
        <begin position="167"/>
        <end position="198"/>
    </location>
</feature>
<proteinExistence type="predicted"/>
<dbReference type="Proteomes" id="UP000829999">
    <property type="component" value="Chromosome 1"/>
</dbReference>
<evidence type="ECO:0000256" key="1">
    <source>
        <dbReference type="SAM" id="MobiDB-lite"/>
    </source>
</evidence>
<keyword evidence="2" id="KW-1185">Reference proteome</keyword>
<dbReference type="OrthoDB" id="7481090at2759"/>
<name>A0A9R0ENY5_SPOFR</name>
<dbReference type="RefSeq" id="XP_035446372.2">
    <property type="nucleotide sequence ID" value="XM_035590479.2"/>
</dbReference>
<feature type="region of interest" description="Disordered" evidence="1">
    <location>
        <begin position="166"/>
        <end position="219"/>
    </location>
</feature>
<gene>
    <name evidence="3" type="primary">LOC118273489</name>
</gene>
<evidence type="ECO:0000313" key="2">
    <source>
        <dbReference type="Proteomes" id="UP000829999"/>
    </source>
</evidence>
<feature type="compositionally biased region" description="Polar residues" evidence="1">
    <location>
        <begin position="207"/>
        <end position="219"/>
    </location>
</feature>
<accession>A0A9R0ENY5</accession>
<protein>
    <submittedName>
        <fullName evidence="3">Uncharacterized protein LOC118273489</fullName>
    </submittedName>
</protein>
<dbReference type="GeneID" id="118273489"/>
<reference evidence="3" key="1">
    <citation type="submission" date="2025-08" db="UniProtKB">
        <authorList>
            <consortium name="RefSeq"/>
        </authorList>
    </citation>
    <scope>IDENTIFICATION</scope>
    <source>
        <tissue evidence="3">Whole larval tissue</tissue>
    </source>
</reference>